<evidence type="ECO:0000256" key="1">
    <source>
        <dbReference type="ARBA" id="ARBA00004173"/>
    </source>
</evidence>
<organism evidence="11 12">
    <name type="scientific">Tilletiaria anomala (strain ATCC 24038 / CBS 436.72 / UBC 951)</name>
    <dbReference type="NCBI Taxonomy" id="1037660"/>
    <lineage>
        <taxon>Eukaryota</taxon>
        <taxon>Fungi</taxon>
        <taxon>Dikarya</taxon>
        <taxon>Basidiomycota</taxon>
        <taxon>Ustilaginomycotina</taxon>
        <taxon>Exobasidiomycetes</taxon>
        <taxon>Georgefischeriales</taxon>
        <taxon>Tilletiariaceae</taxon>
        <taxon>Tilletiaria</taxon>
    </lineage>
</organism>
<evidence type="ECO:0000313" key="12">
    <source>
        <dbReference type="Proteomes" id="UP000027361"/>
    </source>
</evidence>
<feature type="region of interest" description="Disordered" evidence="8">
    <location>
        <begin position="492"/>
        <end position="513"/>
    </location>
</feature>
<proteinExistence type="inferred from homology"/>
<evidence type="ECO:0000259" key="10">
    <source>
        <dbReference type="SMART" id="SM01383"/>
    </source>
</evidence>
<dbReference type="FunFam" id="2.40.50.140:FF:000128">
    <property type="entry name" value="50S ribosomal protein L2"/>
    <property type="match status" value="1"/>
</dbReference>
<dbReference type="PANTHER" id="PTHR13691:SF5">
    <property type="entry name" value="LARGE RIBOSOMAL SUBUNIT PROTEIN UL2M"/>
    <property type="match status" value="1"/>
</dbReference>
<feature type="region of interest" description="Disordered" evidence="8">
    <location>
        <begin position="527"/>
        <end position="554"/>
    </location>
</feature>
<sequence length="554" mass="59859">MHSQQGLLLFRVGGTSRGVRASRSTTSPLVAARSASRKMQRSYISSRSTSKRALSSMAHIPAAPGAAALAGAVFNSFDSLPPAPRPPQLRARLQAQAIQRQQQQLKASVQLPSSMMLEAAARSSSHSAVPSSTVKYAGSTLPARGRPLLPRRERRLVSKQHRKDARKKAASSTLAAQLGVATSKTSPFVRIDRQFKTFKPLTPSLRWVRFTLNPHLNKEGPERALTIAKRRTGGRNHHGRITVRGRGGGHRRRLRLVDFYRWEAGEQEVKQIEYDPGRTAHIALLEHKVSRRRSYILAPDGLRAGDTVRSYRTDGMGKSSSTSAGADAATTSLNFGVFRTQAVRPGNVLPLNLIPIGTMIHAISLLPQGPAKLVRSAGTSGQLIAFSHRKAASGLGAGLSKDGQQLQASQMDATATLPSADAETIASESVSLSPSSPPTHAQIKLQSGEVRLVPAACCATIGRVSNIDHEHRRLGKAGRSRWLGRKPKVRGVAMNKTDHPNGGGRGKSKSNMQSKSIYGHLAKFARTRKPGTRGGNTMVIRERPRRNGKRLGKP</sequence>
<dbReference type="GO" id="GO:0005762">
    <property type="term" value="C:mitochondrial large ribosomal subunit"/>
    <property type="evidence" value="ECO:0007669"/>
    <property type="project" value="TreeGrafter"/>
</dbReference>
<feature type="domain" description="Large ribosomal subunit protein uL2 RNA-binding" evidence="10">
    <location>
        <begin position="234"/>
        <end position="310"/>
    </location>
</feature>
<feature type="compositionally biased region" description="Basic residues" evidence="8">
    <location>
        <begin position="543"/>
        <end position="554"/>
    </location>
</feature>
<dbReference type="InParanoid" id="A0A066W571"/>
<dbReference type="Gene3D" id="2.30.30.30">
    <property type="match status" value="1"/>
</dbReference>
<dbReference type="RefSeq" id="XP_013243343.1">
    <property type="nucleotide sequence ID" value="XM_013387889.1"/>
</dbReference>
<dbReference type="EMBL" id="JMSN01000039">
    <property type="protein sequence ID" value="KDN45905.1"/>
    <property type="molecule type" value="Genomic_DNA"/>
</dbReference>
<name>A0A066W571_TILAU</name>
<evidence type="ECO:0000259" key="9">
    <source>
        <dbReference type="SMART" id="SM01382"/>
    </source>
</evidence>
<dbReference type="AlphaFoldDB" id="A0A066W571"/>
<dbReference type="InterPro" id="IPR002171">
    <property type="entry name" value="Ribosomal_uL2"/>
</dbReference>
<dbReference type="SMART" id="SM01382">
    <property type="entry name" value="Ribosomal_L2_C"/>
    <property type="match status" value="1"/>
</dbReference>
<dbReference type="GO" id="GO:0003735">
    <property type="term" value="F:structural constituent of ribosome"/>
    <property type="evidence" value="ECO:0007669"/>
    <property type="project" value="InterPro"/>
</dbReference>
<dbReference type="Gene3D" id="2.40.50.140">
    <property type="entry name" value="Nucleic acid-binding proteins"/>
    <property type="match status" value="1"/>
</dbReference>
<comment type="function">
    <text evidence="6">Component of the mitochondrial ribosome (mitoribosome), a dedicated translation machinery responsible for the synthesis of mitochondrial genome-encoded proteins, including at least some of the essential transmembrane subunits of the mitochondrial respiratory chain. The mitoribosomes are attached to the mitochondrial inner membrane and translation products are cotranslationally integrated into the membrane.</text>
</comment>
<dbReference type="Gene3D" id="4.10.950.10">
    <property type="entry name" value="Ribosomal protein L2, domain 3"/>
    <property type="match status" value="1"/>
</dbReference>
<dbReference type="STRING" id="1037660.A0A066W571"/>
<dbReference type="InterPro" id="IPR014722">
    <property type="entry name" value="Rib_uL2_dom2"/>
</dbReference>
<reference evidence="11 12" key="1">
    <citation type="submission" date="2014-05" db="EMBL/GenBank/DDBJ databases">
        <title>Draft genome sequence of a rare smut relative, Tilletiaria anomala UBC 951.</title>
        <authorList>
            <consortium name="DOE Joint Genome Institute"/>
            <person name="Toome M."/>
            <person name="Kuo A."/>
            <person name="Henrissat B."/>
            <person name="Lipzen A."/>
            <person name="Tritt A."/>
            <person name="Yoshinaga Y."/>
            <person name="Zane M."/>
            <person name="Barry K."/>
            <person name="Grigoriev I.V."/>
            <person name="Spatafora J.W."/>
            <person name="Aimea M.C."/>
        </authorList>
    </citation>
    <scope>NUCLEOTIDE SEQUENCE [LARGE SCALE GENOMIC DNA]</scope>
    <source>
        <strain evidence="11 12">UBC 951</strain>
    </source>
</reference>
<dbReference type="FunFam" id="4.10.950.10:FF:000001">
    <property type="entry name" value="50S ribosomal protein L2"/>
    <property type="match status" value="1"/>
</dbReference>
<evidence type="ECO:0000256" key="5">
    <source>
        <dbReference type="ARBA" id="ARBA00023274"/>
    </source>
</evidence>
<dbReference type="FunCoup" id="A0A066W571">
    <property type="interactions" value="93"/>
</dbReference>
<evidence type="ECO:0000256" key="8">
    <source>
        <dbReference type="SAM" id="MobiDB-lite"/>
    </source>
</evidence>
<dbReference type="Pfam" id="PF03947">
    <property type="entry name" value="Ribosomal_L2_C"/>
    <property type="match status" value="2"/>
</dbReference>
<dbReference type="Pfam" id="PF00181">
    <property type="entry name" value="Ribosomal_L2_N"/>
    <property type="match status" value="1"/>
</dbReference>
<dbReference type="HOGENOM" id="CLU_036235_3_0_1"/>
<keyword evidence="5" id="KW-0687">Ribonucleoprotein</keyword>
<dbReference type="SMART" id="SM01383">
    <property type="entry name" value="Ribosomal_L2"/>
    <property type="match status" value="1"/>
</dbReference>
<comment type="caution">
    <text evidence="11">The sequence shown here is derived from an EMBL/GenBank/DDBJ whole genome shotgun (WGS) entry which is preliminary data.</text>
</comment>
<dbReference type="InterPro" id="IPR022669">
    <property type="entry name" value="Ribosomal_uL2_C"/>
</dbReference>
<feature type="domain" description="Large ribosomal subunit protein uL2 C-terminal" evidence="9">
    <location>
        <begin position="343"/>
        <end position="521"/>
    </location>
</feature>
<dbReference type="GO" id="GO:0032543">
    <property type="term" value="P:mitochondrial translation"/>
    <property type="evidence" value="ECO:0007669"/>
    <property type="project" value="TreeGrafter"/>
</dbReference>
<dbReference type="PROSITE" id="PS00467">
    <property type="entry name" value="RIBOSOMAL_L2"/>
    <property type="match status" value="1"/>
</dbReference>
<evidence type="ECO:0000313" key="11">
    <source>
        <dbReference type="EMBL" id="KDN45905.1"/>
    </source>
</evidence>
<dbReference type="PANTHER" id="PTHR13691">
    <property type="entry name" value="RIBOSOMAL PROTEIN L2"/>
    <property type="match status" value="1"/>
</dbReference>
<keyword evidence="3 11" id="KW-0689">Ribosomal protein</keyword>
<gene>
    <name evidence="11" type="ORF">K437DRAFT_256426</name>
</gene>
<dbReference type="InterPro" id="IPR008991">
    <property type="entry name" value="Translation_prot_SH3-like_sf"/>
</dbReference>
<keyword evidence="12" id="KW-1185">Reference proteome</keyword>
<comment type="subcellular location">
    <subcellularLocation>
        <location evidence="1">Mitochondrion</location>
    </subcellularLocation>
</comment>
<keyword evidence="4" id="KW-0496">Mitochondrion</keyword>
<dbReference type="InterPro" id="IPR022666">
    <property type="entry name" value="Ribosomal_uL2_RNA-bd_dom"/>
</dbReference>
<dbReference type="SUPFAM" id="SSF50104">
    <property type="entry name" value="Translation proteins SH3-like domain"/>
    <property type="match status" value="2"/>
</dbReference>
<dbReference type="InterPro" id="IPR012340">
    <property type="entry name" value="NA-bd_OB-fold"/>
</dbReference>
<dbReference type="InterPro" id="IPR014726">
    <property type="entry name" value="Ribosomal_uL2_dom3"/>
</dbReference>
<accession>A0A066W571</accession>
<dbReference type="GO" id="GO:0003723">
    <property type="term" value="F:RNA binding"/>
    <property type="evidence" value="ECO:0007669"/>
    <property type="project" value="TreeGrafter"/>
</dbReference>
<dbReference type="InterPro" id="IPR022671">
    <property type="entry name" value="Ribosomal_uL2_CS"/>
</dbReference>
<evidence type="ECO:0000256" key="7">
    <source>
        <dbReference type="ARBA" id="ARBA00069872"/>
    </source>
</evidence>
<dbReference type="OMA" id="HSITINP"/>
<dbReference type="Proteomes" id="UP000027361">
    <property type="component" value="Unassembled WGS sequence"/>
</dbReference>
<dbReference type="GeneID" id="25264415"/>
<evidence type="ECO:0000256" key="4">
    <source>
        <dbReference type="ARBA" id="ARBA00023128"/>
    </source>
</evidence>
<protein>
    <recommendedName>
        <fullName evidence="7">Large ribosomal subunit protein uL2m</fullName>
    </recommendedName>
</protein>
<dbReference type="SUPFAM" id="SSF50249">
    <property type="entry name" value="Nucleic acid-binding proteins"/>
    <property type="match status" value="1"/>
</dbReference>
<dbReference type="OrthoDB" id="268576at2759"/>
<evidence type="ECO:0000256" key="6">
    <source>
        <dbReference type="ARBA" id="ARBA00037226"/>
    </source>
</evidence>
<comment type="similarity">
    <text evidence="2">Belongs to the universal ribosomal protein uL2 family.</text>
</comment>
<evidence type="ECO:0000256" key="2">
    <source>
        <dbReference type="ARBA" id="ARBA00005636"/>
    </source>
</evidence>
<evidence type="ECO:0000256" key="3">
    <source>
        <dbReference type="ARBA" id="ARBA00022980"/>
    </source>
</evidence>